<evidence type="ECO:0000313" key="2">
    <source>
        <dbReference type="EMBL" id="TDL37354.1"/>
    </source>
</evidence>
<evidence type="ECO:0000256" key="1">
    <source>
        <dbReference type="SAM" id="MobiDB-lite"/>
    </source>
</evidence>
<accession>A0A4R5XZG8</accession>
<evidence type="ECO:0000313" key="3">
    <source>
        <dbReference type="Proteomes" id="UP000294621"/>
    </source>
</evidence>
<sequence>MTTPYTRGDSFSCGVSREHIQRALVDHGATDVCFSHRGDESAIAFRGGGRQFRIVLSLPHLDEALPLRKDTADGPGGDAKAKILERATRRLWHATALGITAKLGAVAAGAATLESEFLAHVVLPGNRTVLDELGPVIDSAYRSGLRPSFGIPAPSLPAPDQQFSTAFPHRRTLAG</sequence>
<protein>
    <submittedName>
        <fullName evidence="2">Uncharacterized protein</fullName>
    </submittedName>
</protein>
<dbReference type="Proteomes" id="UP000294621">
    <property type="component" value="Unassembled WGS sequence"/>
</dbReference>
<feature type="region of interest" description="Disordered" evidence="1">
    <location>
        <begin position="156"/>
        <end position="175"/>
    </location>
</feature>
<organism evidence="2 3">
    <name type="scientific">Arthrobacter nitrophenolicus</name>
    <dbReference type="NCBI Taxonomy" id="683150"/>
    <lineage>
        <taxon>Bacteria</taxon>
        <taxon>Bacillati</taxon>
        <taxon>Actinomycetota</taxon>
        <taxon>Actinomycetes</taxon>
        <taxon>Micrococcales</taxon>
        <taxon>Micrococcaceae</taxon>
        <taxon>Arthrobacter</taxon>
    </lineage>
</organism>
<dbReference type="EMBL" id="SMZQ01000005">
    <property type="protein sequence ID" value="TDL37354.1"/>
    <property type="molecule type" value="Genomic_DNA"/>
</dbReference>
<dbReference type="OrthoDB" id="7565870at2"/>
<comment type="caution">
    <text evidence="2">The sequence shown here is derived from an EMBL/GenBank/DDBJ whole genome shotgun (WGS) entry which is preliminary data.</text>
</comment>
<reference evidence="2 3" key="1">
    <citation type="submission" date="2019-03" db="EMBL/GenBank/DDBJ databases">
        <title>Genome Sequencing and Assembly of Various Microbes Isolated from Partially Reclaimed Soil and Acid Mine Drainage (AMD) Site.</title>
        <authorList>
            <person name="Steinbock B."/>
            <person name="Bechtold R."/>
            <person name="Sevigny J.L."/>
            <person name="Thomas D."/>
            <person name="Cuthill L.R."/>
            <person name="Aveiro Johannsen E.J."/>
            <person name="Thomas K."/>
            <person name="Ghosh A."/>
        </authorList>
    </citation>
    <scope>NUCLEOTIDE SEQUENCE [LARGE SCALE GENOMIC DNA]</scope>
    <source>
        <strain evidence="2 3">S-A1</strain>
    </source>
</reference>
<proteinExistence type="predicted"/>
<gene>
    <name evidence="2" type="ORF">E2R57_11485</name>
</gene>
<name>A0A4R5XZG8_9MICC</name>
<dbReference type="AlphaFoldDB" id="A0A4R5XZG8"/>